<dbReference type="OrthoDB" id="443669at2759"/>
<reference evidence="2" key="1">
    <citation type="submission" date="2021-02" db="EMBL/GenBank/DDBJ databases">
        <authorList>
            <person name="Dougan E. K."/>
            <person name="Rhodes N."/>
            <person name="Thang M."/>
            <person name="Chan C."/>
        </authorList>
    </citation>
    <scope>NUCLEOTIDE SEQUENCE</scope>
</reference>
<dbReference type="EMBL" id="CAJNDS010001957">
    <property type="protein sequence ID" value="CAE7292511.1"/>
    <property type="molecule type" value="Genomic_DNA"/>
</dbReference>
<gene>
    <name evidence="2" type="ORF">SNAT2548_LOCUS15421</name>
</gene>
<proteinExistence type="predicted"/>
<dbReference type="AlphaFoldDB" id="A0A812NKN4"/>
<sequence length="1112" mass="124157">MCSATLEQQDLVRYVNAFLAHLFPEGTWTSICVSHNEFAHIHQDFNSPESQNYTFSLGAFSGGGLWLEGDASAFPGYTLVPPPDKEADQSLRGAIVCTRRAGFSFNGRLRHCSEPWVGDRWVVIAYTAPNPDALSADDVSLLAALGFPLPRVSSTPPPPSAQGSVVATPAPDAQDILQDSTYDALLRLGFSGQVTLAHASPPCTEYSRLKLLDNAGPRPLRSPDHMEGFPDLNAEEKHRFEQSRLLLFRSLHILRAAWCGGGHISFEHPANSLAWLETQAFLKHVSADLNCIAACRFGADWYKRWLFACTWRDMQGLACACNHAPDSHQQVVGARNSDATWASAATSEFPPALAEAYVAAALPLFETCADPVDLSLAQLPFLVPKKGMHSPPFGTQDGGGIFSCPDWSKPPSDAVDVFDGLRQELVHYLLSRKAPLRLQEHVQSQCEDALFSADEVALRAMWSSWFTRKGWPAPDWKVPPSQPYCLHALSALSRAMGDRDDMLFPCLLEGIPTGFFNDIPRSNVFIPVEDVGSLASDDQLQICESNWQGPHGRWLEEVPLPEAKQRWDKIAVAKLNVVLAENKKPRLIMDGTISGTNPSCFMNEKYNLPGLQDVRSCFPLRGCHSQHAGFSLDIRAAHKAIRIKESERGLCGIKLEDGRHYWYRVCPFGTNFSALWWARLSSFMIRVFHLLLWVAHMLSIYVDDLLLVQDDAVVAVFGSLLLSFCQSFGIPLSWAKVQLSHELKWLGWCFNFRAGTFWVPEDKRTKLLQQIRVLLRKGPVEKQALEQTVGLLMWITQASVQLRPWLCNLWRDLQRPAATNFSISSSEWQTLKDHLDENLRFCSTPPGTAIPCGATLISARHVPLRSKADLCKVPLTTRRVYMRIADPQHRKRHVSEASRRFLLFWEDWCLQSPSLTCLQPSCRAISATLAADAFASSQCIGIGGFLRVQGSSAIWFSERFALSDMQCLGVPLAPDAQKNIGCWELLAQMALLILFAEVCPGGRAGLSLRTFCDNSAAESAGNRMLTTSSPLCFFAQQLACLSFKLGLTLDIQHISGFRNTEADFLSRWQPPEELQHGFELLYRYRFPVARIWQSHHDVRLFPADTKLLWQPP</sequence>
<feature type="domain" description="Reverse transcriptase" evidence="1">
    <location>
        <begin position="602"/>
        <end position="748"/>
    </location>
</feature>
<name>A0A812NKN4_9DINO</name>
<evidence type="ECO:0000259" key="1">
    <source>
        <dbReference type="Pfam" id="PF00078"/>
    </source>
</evidence>
<evidence type="ECO:0000313" key="2">
    <source>
        <dbReference type="EMBL" id="CAE7292511.1"/>
    </source>
</evidence>
<evidence type="ECO:0000313" key="3">
    <source>
        <dbReference type="Proteomes" id="UP000604046"/>
    </source>
</evidence>
<dbReference type="InterPro" id="IPR000477">
    <property type="entry name" value="RT_dom"/>
</dbReference>
<dbReference type="SUPFAM" id="SSF56672">
    <property type="entry name" value="DNA/RNA polymerases"/>
    <property type="match status" value="1"/>
</dbReference>
<dbReference type="Pfam" id="PF00078">
    <property type="entry name" value="RVT_1"/>
    <property type="match status" value="1"/>
</dbReference>
<protein>
    <recommendedName>
        <fullName evidence="1">Reverse transcriptase domain-containing protein</fullName>
    </recommendedName>
</protein>
<organism evidence="2 3">
    <name type="scientific">Symbiodinium natans</name>
    <dbReference type="NCBI Taxonomy" id="878477"/>
    <lineage>
        <taxon>Eukaryota</taxon>
        <taxon>Sar</taxon>
        <taxon>Alveolata</taxon>
        <taxon>Dinophyceae</taxon>
        <taxon>Suessiales</taxon>
        <taxon>Symbiodiniaceae</taxon>
        <taxon>Symbiodinium</taxon>
    </lineage>
</organism>
<dbReference type="InterPro" id="IPR052055">
    <property type="entry name" value="Hepadnavirus_pol/RT"/>
</dbReference>
<comment type="caution">
    <text evidence="2">The sequence shown here is derived from an EMBL/GenBank/DDBJ whole genome shotgun (WGS) entry which is preliminary data.</text>
</comment>
<dbReference type="InterPro" id="IPR043502">
    <property type="entry name" value="DNA/RNA_pol_sf"/>
</dbReference>
<accession>A0A812NKN4</accession>
<keyword evidence="3" id="KW-1185">Reference proteome</keyword>
<dbReference type="PANTHER" id="PTHR33050">
    <property type="entry name" value="REVERSE TRANSCRIPTASE DOMAIN-CONTAINING PROTEIN"/>
    <property type="match status" value="1"/>
</dbReference>
<dbReference type="Proteomes" id="UP000604046">
    <property type="component" value="Unassembled WGS sequence"/>
</dbReference>
<dbReference type="PANTHER" id="PTHR33050:SF7">
    <property type="entry name" value="RIBONUCLEASE H"/>
    <property type="match status" value="1"/>
</dbReference>